<protein>
    <submittedName>
        <fullName evidence="1">Uncharacterized protein</fullName>
    </submittedName>
</protein>
<dbReference type="EMBL" id="QQBH01000052">
    <property type="protein sequence ID" value="RDD84072.1"/>
    <property type="molecule type" value="Genomic_DNA"/>
</dbReference>
<proteinExistence type="predicted"/>
<sequence length="110" mass="12083">MLSTNRVAEWPQLIVMQFHPRSQAFLHRIEELGNDMVGQAAQVDDALFGDGWFGPPPGIFVHGAPFAPSMLVRAAVRGSLSGPVTKACLDQARAKRPQRLSLRASDELFQ</sequence>
<accession>A0A369UTI6</accession>
<organism evidence="1 2">
    <name type="scientific">Streptomyces parvulus</name>
    <dbReference type="NCBI Taxonomy" id="146923"/>
    <lineage>
        <taxon>Bacteria</taxon>
        <taxon>Bacillati</taxon>
        <taxon>Actinomycetota</taxon>
        <taxon>Actinomycetes</taxon>
        <taxon>Kitasatosporales</taxon>
        <taxon>Streptomycetaceae</taxon>
        <taxon>Streptomyces</taxon>
    </lineage>
</organism>
<reference evidence="1 2" key="1">
    <citation type="submission" date="2018-07" db="EMBL/GenBank/DDBJ databases">
        <title>Genome guided investigation of antibiotics producing actinomycetales strain isolated from a Macau mangrove ecosystem.</title>
        <authorList>
            <person name="Hu D."/>
        </authorList>
    </citation>
    <scope>NUCLEOTIDE SEQUENCE [LARGE SCALE GENOMIC DNA]</scope>
    <source>
        <strain evidence="1 2">2297</strain>
    </source>
</reference>
<evidence type="ECO:0000313" key="2">
    <source>
        <dbReference type="Proteomes" id="UP000253742"/>
    </source>
</evidence>
<dbReference type="AlphaFoldDB" id="A0A369UTI6"/>
<comment type="caution">
    <text evidence="1">The sequence shown here is derived from an EMBL/GenBank/DDBJ whole genome shotgun (WGS) entry which is preliminary data.</text>
</comment>
<evidence type="ECO:0000313" key="1">
    <source>
        <dbReference type="EMBL" id="RDD84072.1"/>
    </source>
</evidence>
<dbReference type="Proteomes" id="UP000253742">
    <property type="component" value="Unassembled WGS sequence"/>
</dbReference>
<name>A0A369UTI6_9ACTN</name>
<gene>
    <name evidence="1" type="ORF">DVZ84_37100</name>
</gene>